<gene>
    <name evidence="6" type="ORF">DVS28_a0020</name>
</gene>
<dbReference type="InterPro" id="IPR009057">
    <property type="entry name" value="Homeodomain-like_sf"/>
</dbReference>
<dbReference type="Gene3D" id="1.10.357.10">
    <property type="entry name" value="Tetracycline Repressor, domain 2"/>
    <property type="match status" value="1"/>
</dbReference>
<dbReference type="GO" id="GO:0000976">
    <property type="term" value="F:transcription cis-regulatory region binding"/>
    <property type="evidence" value="ECO:0007669"/>
    <property type="project" value="TreeGrafter"/>
</dbReference>
<dbReference type="InterPro" id="IPR025996">
    <property type="entry name" value="MT1864/Rv1816-like_C"/>
</dbReference>
<dbReference type="PANTHER" id="PTHR30055">
    <property type="entry name" value="HTH-TYPE TRANSCRIPTIONAL REGULATOR RUTR"/>
    <property type="match status" value="1"/>
</dbReference>
<evidence type="ECO:0000256" key="1">
    <source>
        <dbReference type="ARBA" id="ARBA00023015"/>
    </source>
</evidence>
<keyword evidence="1" id="KW-0805">Transcription regulation</keyword>
<dbReference type="Pfam" id="PF00440">
    <property type="entry name" value="TetR_N"/>
    <property type="match status" value="1"/>
</dbReference>
<name>A0A346XR82_9ACTN</name>
<dbReference type="PROSITE" id="PS50977">
    <property type="entry name" value="HTH_TETR_2"/>
    <property type="match status" value="1"/>
</dbReference>
<feature type="domain" description="HTH tetR-type" evidence="5">
    <location>
        <begin position="19"/>
        <end position="80"/>
    </location>
</feature>
<dbReference type="KEGG" id="euz:DVS28_a0020"/>
<dbReference type="InterPro" id="IPR001647">
    <property type="entry name" value="HTH_TetR"/>
</dbReference>
<keyword evidence="3" id="KW-0804">Transcription</keyword>
<evidence type="ECO:0000313" key="6">
    <source>
        <dbReference type="EMBL" id="AXV04729.1"/>
    </source>
</evidence>
<evidence type="ECO:0000256" key="3">
    <source>
        <dbReference type="ARBA" id="ARBA00023163"/>
    </source>
</evidence>
<feature type="DNA-binding region" description="H-T-H motif" evidence="4">
    <location>
        <begin position="43"/>
        <end position="62"/>
    </location>
</feature>
<organism evidence="6 7">
    <name type="scientific">Euzebya pacifica</name>
    <dbReference type="NCBI Taxonomy" id="1608957"/>
    <lineage>
        <taxon>Bacteria</taxon>
        <taxon>Bacillati</taxon>
        <taxon>Actinomycetota</taxon>
        <taxon>Nitriliruptoria</taxon>
        <taxon>Euzebyales</taxon>
    </lineage>
</organism>
<proteinExistence type="predicted"/>
<dbReference type="Pfam" id="PF13305">
    <property type="entry name" value="TetR_C_33"/>
    <property type="match status" value="1"/>
</dbReference>
<dbReference type="SUPFAM" id="SSF48498">
    <property type="entry name" value="Tetracyclin repressor-like, C-terminal domain"/>
    <property type="match status" value="1"/>
</dbReference>
<evidence type="ECO:0000256" key="4">
    <source>
        <dbReference type="PROSITE-ProRule" id="PRU00335"/>
    </source>
</evidence>
<dbReference type="Proteomes" id="UP000264006">
    <property type="component" value="Chromosome"/>
</dbReference>
<accession>A0A346XR82</accession>
<dbReference type="AlphaFoldDB" id="A0A346XR82"/>
<keyword evidence="2 4" id="KW-0238">DNA-binding</keyword>
<reference evidence="6 7" key="1">
    <citation type="submission" date="2018-09" db="EMBL/GenBank/DDBJ databases">
        <title>Complete genome sequence of Euzebya sp. DY32-46 isolated from seawater of Pacific Ocean.</title>
        <authorList>
            <person name="Xu L."/>
            <person name="Wu Y.-H."/>
            <person name="Xu X.-W."/>
        </authorList>
    </citation>
    <scope>NUCLEOTIDE SEQUENCE [LARGE SCALE GENOMIC DNA]</scope>
    <source>
        <strain evidence="6 7">DY32-46</strain>
    </source>
</reference>
<evidence type="ECO:0000259" key="5">
    <source>
        <dbReference type="PROSITE" id="PS50977"/>
    </source>
</evidence>
<sequence>MPTRDASRTRSRARRGDGARLREEILEAATELLLETGDEAAVSVRAVATRVGVTPPSIYLHFADKNELLFECCSTLLGRLRRDILQSATALEDPAERLRVAAHAFVRFGIDNPEPYRIILMSPHHDLPAGFDPQAYEGLLAFNALRGLVADAMDERAGDPDDPSSPASMHAMGLLMAVHGVTSMMVAKAVEPIDFPWPDVDRLVDHVMDVHLAAIRRTATPPR</sequence>
<keyword evidence="7" id="KW-1185">Reference proteome</keyword>
<dbReference type="SUPFAM" id="SSF46689">
    <property type="entry name" value="Homeodomain-like"/>
    <property type="match status" value="1"/>
</dbReference>
<dbReference type="EMBL" id="CP031165">
    <property type="protein sequence ID" value="AXV04729.1"/>
    <property type="molecule type" value="Genomic_DNA"/>
</dbReference>
<protein>
    <submittedName>
        <fullName evidence="6">Transcriptional regulator, TetR family</fullName>
    </submittedName>
</protein>
<dbReference type="PANTHER" id="PTHR30055:SF234">
    <property type="entry name" value="HTH-TYPE TRANSCRIPTIONAL REGULATOR BETI"/>
    <property type="match status" value="1"/>
</dbReference>
<dbReference type="InterPro" id="IPR036271">
    <property type="entry name" value="Tet_transcr_reg_TetR-rel_C_sf"/>
</dbReference>
<evidence type="ECO:0000256" key="2">
    <source>
        <dbReference type="ARBA" id="ARBA00023125"/>
    </source>
</evidence>
<dbReference type="GO" id="GO:0003700">
    <property type="term" value="F:DNA-binding transcription factor activity"/>
    <property type="evidence" value="ECO:0007669"/>
    <property type="project" value="TreeGrafter"/>
</dbReference>
<dbReference type="InterPro" id="IPR050109">
    <property type="entry name" value="HTH-type_TetR-like_transc_reg"/>
</dbReference>
<dbReference type="RefSeq" id="WP_164709728.1">
    <property type="nucleotide sequence ID" value="NZ_CP031165.1"/>
</dbReference>
<evidence type="ECO:0000313" key="7">
    <source>
        <dbReference type="Proteomes" id="UP000264006"/>
    </source>
</evidence>